<evidence type="ECO:0000313" key="2">
    <source>
        <dbReference type="Proteomes" id="UP000405357"/>
    </source>
</evidence>
<proteinExistence type="predicted"/>
<dbReference type="EMBL" id="CABPSG010000034">
    <property type="protein sequence ID" value="VVE47311.1"/>
    <property type="molecule type" value="Genomic_DNA"/>
</dbReference>
<accession>A0ABY6WAR1</accession>
<organism evidence="1 2">
    <name type="scientific">Pandoraea soli</name>
    <dbReference type="NCBI Taxonomy" id="2508293"/>
    <lineage>
        <taxon>Bacteria</taxon>
        <taxon>Pseudomonadati</taxon>
        <taxon>Pseudomonadota</taxon>
        <taxon>Betaproteobacteria</taxon>
        <taxon>Burkholderiales</taxon>
        <taxon>Burkholderiaceae</taxon>
        <taxon>Pandoraea</taxon>
    </lineage>
</organism>
<dbReference type="Proteomes" id="UP000405357">
    <property type="component" value="Unassembled WGS sequence"/>
</dbReference>
<evidence type="ECO:0000313" key="1">
    <source>
        <dbReference type="EMBL" id="VVE47311.1"/>
    </source>
</evidence>
<gene>
    <name evidence="1" type="ORF">PSO31014_04446</name>
</gene>
<keyword evidence="2" id="KW-1185">Reference proteome</keyword>
<name>A0ABY6WAR1_9BURK</name>
<comment type="caution">
    <text evidence="1">The sequence shown here is derived from an EMBL/GenBank/DDBJ whole genome shotgun (WGS) entry which is preliminary data.</text>
</comment>
<reference evidence="1 2" key="1">
    <citation type="submission" date="2019-08" db="EMBL/GenBank/DDBJ databases">
        <authorList>
            <person name="Peeters C."/>
        </authorList>
    </citation>
    <scope>NUCLEOTIDE SEQUENCE [LARGE SCALE GENOMIC DNA]</scope>
    <source>
        <strain evidence="1 2">LMG 31014</strain>
    </source>
</reference>
<protein>
    <submittedName>
        <fullName evidence="1">Uncharacterized protein</fullName>
    </submittedName>
</protein>
<sequence>MPLSDAIAPLAVVSSNIEPPAIMRVCMPRWNDVAAP</sequence>